<sequence length="169" mass="18074">MEKTNDLHALIAAAQADAKIHEARLNAAATSQGAKAHAQDQEMRAATAGLEKAAVDLFGLFEARMQHHFKRGPFSRKLRAALLAAKQPDLADRIHKYYLAVNVLKHGTGASYRELLAAKATPFGVLAVADVVEDETRTTSGLIDVSTHGFIDGLAGALLEAQTFLESNA</sequence>
<dbReference type="AlphaFoldDB" id="A0A1I6GQC8"/>
<proteinExistence type="predicted"/>
<dbReference type="CDD" id="cd00570">
    <property type="entry name" value="GST_N_family"/>
    <property type="match status" value="1"/>
</dbReference>
<gene>
    <name evidence="1" type="ORF">SAMN04488005_2024</name>
</gene>
<name>A0A1I6GQC8_9RHOB</name>
<dbReference type="Proteomes" id="UP000199478">
    <property type="component" value="Unassembled WGS sequence"/>
</dbReference>
<accession>A0A1I6GQC8</accession>
<protein>
    <submittedName>
        <fullName evidence="1">Uncharacterized protein</fullName>
    </submittedName>
</protein>
<dbReference type="RefSeq" id="WP_090199526.1">
    <property type="nucleotide sequence ID" value="NZ_FOYP01000001.1"/>
</dbReference>
<evidence type="ECO:0000313" key="2">
    <source>
        <dbReference type="Proteomes" id="UP000199478"/>
    </source>
</evidence>
<evidence type="ECO:0000313" key="1">
    <source>
        <dbReference type="EMBL" id="SFR44380.1"/>
    </source>
</evidence>
<dbReference type="EMBL" id="FOYP01000001">
    <property type="protein sequence ID" value="SFR44380.1"/>
    <property type="molecule type" value="Genomic_DNA"/>
</dbReference>
<dbReference type="OrthoDB" id="7725299at2"/>
<keyword evidence="2" id="KW-1185">Reference proteome</keyword>
<reference evidence="2" key="1">
    <citation type="submission" date="2016-10" db="EMBL/GenBank/DDBJ databases">
        <authorList>
            <person name="Varghese N."/>
            <person name="Submissions S."/>
        </authorList>
    </citation>
    <scope>NUCLEOTIDE SEQUENCE [LARGE SCALE GENOMIC DNA]</scope>
    <source>
        <strain evidence="2">DSM 26879</strain>
    </source>
</reference>
<organism evidence="1 2">
    <name type="scientific">Yoonia tamlensis</name>
    <dbReference type="NCBI Taxonomy" id="390270"/>
    <lineage>
        <taxon>Bacteria</taxon>
        <taxon>Pseudomonadati</taxon>
        <taxon>Pseudomonadota</taxon>
        <taxon>Alphaproteobacteria</taxon>
        <taxon>Rhodobacterales</taxon>
        <taxon>Paracoccaceae</taxon>
        <taxon>Yoonia</taxon>
    </lineage>
</organism>